<proteinExistence type="inferred from homology"/>
<comment type="subunit">
    <text evidence="8">Homodimer.</text>
</comment>
<comment type="caution">
    <text evidence="10">The sequence shown here is derived from an EMBL/GenBank/DDBJ whole genome shotgun (WGS) entry which is preliminary data.</text>
</comment>
<dbReference type="Proteomes" id="UP001284901">
    <property type="component" value="Unassembled WGS sequence"/>
</dbReference>
<evidence type="ECO:0000256" key="6">
    <source>
        <dbReference type="ARBA" id="ARBA00023027"/>
    </source>
</evidence>
<dbReference type="GO" id="GO:0005829">
    <property type="term" value="C:cytosol"/>
    <property type="evidence" value="ECO:0007669"/>
    <property type="project" value="TreeGrafter"/>
</dbReference>
<organism evidence="10 13">
    <name type="scientific">Actinotignum timonense</name>
    <dbReference type="NCBI Taxonomy" id="1870995"/>
    <lineage>
        <taxon>Bacteria</taxon>
        <taxon>Bacillati</taxon>
        <taxon>Actinomycetota</taxon>
        <taxon>Actinomycetes</taxon>
        <taxon>Actinomycetales</taxon>
        <taxon>Actinomycetaceae</taxon>
        <taxon>Actinotignum</taxon>
    </lineage>
</organism>
<evidence type="ECO:0000256" key="7">
    <source>
        <dbReference type="ARBA" id="ARBA00023235"/>
    </source>
</evidence>
<dbReference type="GO" id="GO:0003978">
    <property type="term" value="F:UDP-glucose 4-epimerase activity"/>
    <property type="evidence" value="ECO:0007669"/>
    <property type="project" value="UniProtKB-UniRule"/>
</dbReference>
<evidence type="ECO:0000259" key="9">
    <source>
        <dbReference type="Pfam" id="PF16363"/>
    </source>
</evidence>
<evidence type="ECO:0000256" key="1">
    <source>
        <dbReference type="ARBA" id="ARBA00000083"/>
    </source>
</evidence>
<evidence type="ECO:0000256" key="8">
    <source>
        <dbReference type="RuleBase" id="RU366046"/>
    </source>
</evidence>
<dbReference type="NCBIfam" id="NF007956">
    <property type="entry name" value="PRK10675.1"/>
    <property type="match status" value="1"/>
</dbReference>
<keyword evidence="6 8" id="KW-0520">NAD</keyword>
<comment type="pathway">
    <text evidence="8">Carbohydrate metabolism; galactose metabolism.</text>
</comment>
<dbReference type="InterPro" id="IPR036291">
    <property type="entry name" value="NAD(P)-bd_dom_sf"/>
</dbReference>
<dbReference type="Gene3D" id="3.40.50.720">
    <property type="entry name" value="NAD(P)-binding Rossmann-like Domain"/>
    <property type="match status" value="1"/>
</dbReference>
<dbReference type="Gene3D" id="3.90.25.10">
    <property type="entry name" value="UDP-galactose 4-epimerase, domain 1"/>
    <property type="match status" value="1"/>
</dbReference>
<dbReference type="EMBL" id="JAWNFY010000011">
    <property type="protein sequence ID" value="MDY5146385.1"/>
    <property type="molecule type" value="Genomic_DNA"/>
</dbReference>
<dbReference type="PANTHER" id="PTHR43725:SF47">
    <property type="entry name" value="UDP-GLUCOSE 4-EPIMERASE"/>
    <property type="match status" value="1"/>
</dbReference>
<dbReference type="SUPFAM" id="SSF51735">
    <property type="entry name" value="NAD(P)-binding Rossmann-fold domains"/>
    <property type="match status" value="1"/>
</dbReference>
<dbReference type="Proteomes" id="UP001288320">
    <property type="component" value="Unassembled WGS sequence"/>
</dbReference>
<evidence type="ECO:0000313" key="12">
    <source>
        <dbReference type="Proteomes" id="UP001284901"/>
    </source>
</evidence>
<dbReference type="PRINTS" id="PR01713">
    <property type="entry name" value="NUCEPIMERASE"/>
</dbReference>
<evidence type="ECO:0000256" key="2">
    <source>
        <dbReference type="ARBA" id="ARBA00001911"/>
    </source>
</evidence>
<reference evidence="10 12" key="1">
    <citation type="submission" date="2023-10" db="EMBL/GenBank/DDBJ databases">
        <title>Whole Genome based description of the genera Actinobaculum and Actinotignum reveals a complex phylogenetic relationship within the species included in the genus Actinotignum.</title>
        <authorList>
            <person name="Jensen C.S."/>
            <person name="Dargis R."/>
            <person name="Kemp M."/>
            <person name="Christensen J.J."/>
        </authorList>
    </citation>
    <scope>NUCLEOTIDE SEQUENCE</scope>
    <source>
        <strain evidence="11 12">SLA_B089</strain>
        <strain evidence="10">SLA_B245</strain>
    </source>
</reference>
<evidence type="ECO:0000313" key="10">
    <source>
        <dbReference type="EMBL" id="MDY5140732.1"/>
    </source>
</evidence>
<dbReference type="GO" id="GO:0006012">
    <property type="term" value="P:galactose metabolic process"/>
    <property type="evidence" value="ECO:0007669"/>
    <property type="project" value="InterPro"/>
</dbReference>
<dbReference type="InterPro" id="IPR016040">
    <property type="entry name" value="NAD(P)-bd_dom"/>
</dbReference>
<evidence type="ECO:0000256" key="4">
    <source>
        <dbReference type="ARBA" id="ARBA00013189"/>
    </source>
</evidence>
<keyword evidence="12" id="KW-1185">Reference proteome</keyword>
<evidence type="ECO:0000256" key="3">
    <source>
        <dbReference type="ARBA" id="ARBA00007637"/>
    </source>
</evidence>
<comment type="similarity">
    <text evidence="3 8">Belongs to the NAD(P)-dependent epimerase/dehydratase family.</text>
</comment>
<keyword evidence="8" id="KW-0119">Carbohydrate metabolism</keyword>
<evidence type="ECO:0000256" key="5">
    <source>
        <dbReference type="ARBA" id="ARBA00018569"/>
    </source>
</evidence>
<dbReference type="NCBIfam" id="TIGR01179">
    <property type="entry name" value="galE"/>
    <property type="match status" value="1"/>
</dbReference>
<evidence type="ECO:0000313" key="11">
    <source>
        <dbReference type="EMBL" id="MDY5146385.1"/>
    </source>
</evidence>
<dbReference type="Pfam" id="PF16363">
    <property type="entry name" value="GDP_Man_Dehyd"/>
    <property type="match status" value="1"/>
</dbReference>
<dbReference type="PANTHER" id="PTHR43725">
    <property type="entry name" value="UDP-GLUCOSE 4-EPIMERASE"/>
    <property type="match status" value="1"/>
</dbReference>
<evidence type="ECO:0000313" key="13">
    <source>
        <dbReference type="Proteomes" id="UP001288320"/>
    </source>
</evidence>
<accession>A0AAW9HCC2</accession>
<sequence>MTTVLVAGGAGYIGTHTSIELLEQGYTVVCVDNYANSSPEAVERVRRITDHDLPAYDIDVRDTQALDRVFSRHSIDWVIYFAGFKAVGESVAHPLKYYENNIGGALALLSVMQAHSVKKIVFSSSATVYGDPVSLPLTEESPAGMATNPYGHTKVMTEQILEDIQKADPEWTVVLLRYFNPTGAHPSGLIGEDPKGIPANLTPYVAKVVVGELDHVQVFGDDYDTPDGTGVRDYIHVVDLARGHVAAVEKVTAPGVYVYNLGTGHGSSVLEVIHAYEKAAGIKIPYRVVARRPGDIASSYADASKAARELGWRATHSLDEMAASSLHWQRMNPAGLRG</sequence>
<dbReference type="RefSeq" id="WP_087069788.1">
    <property type="nucleotide sequence ID" value="NZ_CAUPFC010000011.1"/>
</dbReference>
<dbReference type="EMBL" id="JAWNFV010000009">
    <property type="protein sequence ID" value="MDY5140732.1"/>
    <property type="molecule type" value="Genomic_DNA"/>
</dbReference>
<keyword evidence="7 8" id="KW-0413">Isomerase</keyword>
<comment type="cofactor">
    <cofactor evidence="2 8">
        <name>NAD(+)</name>
        <dbReference type="ChEBI" id="CHEBI:57540"/>
    </cofactor>
</comment>
<protein>
    <recommendedName>
        <fullName evidence="5 8">UDP-glucose 4-epimerase</fullName>
        <ecNumber evidence="4 8">5.1.3.2</ecNumber>
    </recommendedName>
</protein>
<dbReference type="EC" id="5.1.3.2" evidence="4 8"/>
<comment type="catalytic activity">
    <reaction evidence="1 8">
        <text>UDP-alpha-D-glucose = UDP-alpha-D-galactose</text>
        <dbReference type="Rhea" id="RHEA:22168"/>
        <dbReference type="ChEBI" id="CHEBI:58885"/>
        <dbReference type="ChEBI" id="CHEBI:66914"/>
        <dbReference type="EC" id="5.1.3.2"/>
    </reaction>
</comment>
<dbReference type="AlphaFoldDB" id="A0AAW9HCC2"/>
<dbReference type="GeneID" id="92813737"/>
<feature type="domain" description="NAD(P)-binding" evidence="9">
    <location>
        <begin position="5"/>
        <end position="323"/>
    </location>
</feature>
<dbReference type="InterPro" id="IPR005886">
    <property type="entry name" value="UDP_G4E"/>
</dbReference>
<name>A0AAW9HCC2_9ACTO</name>
<gene>
    <name evidence="10" type="primary">galE</name>
    <name evidence="10" type="ORF">R6G74_05315</name>
    <name evidence="11" type="ORF">R6P33_05020</name>
</gene>
<dbReference type="CDD" id="cd05247">
    <property type="entry name" value="UDP_G4E_1_SDR_e"/>
    <property type="match status" value="1"/>
</dbReference>